<name>A0A376G0I9_9FLAO</name>
<reference evidence="1 2" key="1">
    <citation type="submission" date="2018-06" db="EMBL/GenBank/DDBJ databases">
        <authorList>
            <consortium name="Pathogen Informatics"/>
            <person name="Doyle S."/>
        </authorList>
    </citation>
    <scope>NUCLEOTIDE SEQUENCE [LARGE SCALE GENOMIC DNA]</scope>
    <source>
        <strain evidence="1 2">NCTC13456</strain>
    </source>
</reference>
<dbReference type="InterPro" id="IPR036514">
    <property type="entry name" value="SGNH_hydro_sf"/>
</dbReference>
<accession>A0A376G0I9</accession>
<dbReference type="Gene3D" id="3.40.50.1110">
    <property type="entry name" value="SGNH hydrolase"/>
    <property type="match status" value="2"/>
</dbReference>
<dbReference type="AlphaFoldDB" id="A0A376G0I9"/>
<dbReference type="SUPFAM" id="SSF52266">
    <property type="entry name" value="SGNH hydrolase"/>
    <property type="match status" value="2"/>
</dbReference>
<keyword evidence="1" id="KW-0378">Hydrolase</keyword>
<evidence type="ECO:0000313" key="2">
    <source>
        <dbReference type="Proteomes" id="UP000254737"/>
    </source>
</evidence>
<dbReference type="GO" id="GO:0016788">
    <property type="term" value="F:hydrolase activity, acting on ester bonds"/>
    <property type="evidence" value="ECO:0007669"/>
    <property type="project" value="UniProtKB-ARBA"/>
</dbReference>
<evidence type="ECO:0000313" key="1">
    <source>
        <dbReference type="EMBL" id="STD53150.1"/>
    </source>
</evidence>
<protein>
    <submittedName>
        <fullName evidence="1">GDSL-like Lipase/Acylhydrolase</fullName>
    </submittedName>
</protein>
<sequence length="523" mass="54851">MKHLNKIVLVALAATMFNCSEDFEHPIEDIQVSAGEANFSTYIALGNSLTSGYRDNALYKSGQENSYPNMLAGLMKAAGGGEFKIPYMSNDTGGFTDLPGFPGKLNLQIVNGALTPVPSAAGGALDILADKGKFQNMGVPGAKSYHLVAPGYGNPAGLKTDPATANPYFVRFASGATTSVVADAVAQKPTFFSYWIGNNDVLGYATSGGVGVDHNETNNVDPRTYGSNDISNVNVVKSTINEGLKALTSVGAKGVIANIPSVTSIPYFTTVPYAPLSPANPSFAPMIDELNATYAGLNQVFDAVGASERKISFSKTTASAVVIKDKDLADLSTTITAALIKAGYDTGTATLFGITYGQARQATAKDLLVLTSSSVIGKVDTNRVAELMKLGLTQEKAGKLSVVGVSYPMTDNYVLTAKETAKAEAAVVKYNAAIAELATAYNLALVDAYSEMKKLSSQSGIKYYGQTYTTTFVSGGAFSLDGVHLTGTGYAIVANMFADAINQKYHSTLRHVYPGNYPGIAIP</sequence>
<dbReference type="Proteomes" id="UP000254737">
    <property type="component" value="Unassembled WGS sequence"/>
</dbReference>
<organism evidence="1 2">
    <name type="scientific">Empedobacter falsenii</name>
    <dbReference type="NCBI Taxonomy" id="343874"/>
    <lineage>
        <taxon>Bacteria</taxon>
        <taxon>Pseudomonadati</taxon>
        <taxon>Bacteroidota</taxon>
        <taxon>Flavobacteriia</taxon>
        <taxon>Flavobacteriales</taxon>
        <taxon>Weeksellaceae</taxon>
        <taxon>Empedobacter</taxon>
    </lineage>
</organism>
<dbReference type="STRING" id="343874.GCA_000805695_00666"/>
<gene>
    <name evidence="1" type="ORF">NCTC13456_00347</name>
</gene>
<dbReference type="RefSeq" id="WP_114998307.1">
    <property type="nucleotide sequence ID" value="NZ_UFXS01000001.1"/>
</dbReference>
<dbReference type="EMBL" id="UFXS01000001">
    <property type="protein sequence ID" value="STD53150.1"/>
    <property type="molecule type" value="Genomic_DNA"/>
</dbReference>
<proteinExistence type="predicted"/>